<feature type="domain" description="Probable ATP-binding protein BrxC alpha-helical" evidence="3">
    <location>
        <begin position="867"/>
        <end position="991"/>
    </location>
</feature>
<dbReference type="InterPro" id="IPR058036">
    <property type="entry name" value="BREX_BrxC_4th"/>
</dbReference>
<evidence type="ECO:0000259" key="2">
    <source>
        <dbReference type="Pfam" id="PF25791"/>
    </source>
</evidence>
<dbReference type="NCBIfam" id="NF033441">
    <property type="entry name" value="BREX_BrxC"/>
    <property type="match status" value="1"/>
</dbReference>
<reference evidence="5 6" key="1">
    <citation type="submission" date="2021-03" db="EMBL/GenBank/DDBJ databases">
        <title>Succinivibrio sp. nov. isolated from feces of cow.</title>
        <authorList>
            <person name="Choi J.-Y."/>
        </authorList>
    </citation>
    <scope>NUCLEOTIDE SEQUENCE [LARGE SCALE GENOMIC DNA]</scope>
    <source>
        <strain evidence="5 6">AGMB01872</strain>
    </source>
</reference>
<dbReference type="InterPro" id="IPR058037">
    <property type="entry name" value="BREX_BrxC_helical"/>
</dbReference>
<evidence type="ECO:0000313" key="5">
    <source>
        <dbReference type="EMBL" id="MBW7570966.1"/>
    </source>
</evidence>
<comment type="caution">
    <text evidence="5">The sequence shown here is derived from an EMBL/GenBank/DDBJ whole genome shotgun (WGS) entry which is preliminary data.</text>
</comment>
<feature type="domain" description="Probable ATP-binding protein BrxC winged helix-turn-helix" evidence="2">
    <location>
        <begin position="770"/>
        <end position="855"/>
    </location>
</feature>
<protein>
    <submittedName>
        <fullName evidence="5">BREX system P-loop protein BrxC</fullName>
    </submittedName>
</protein>
<gene>
    <name evidence="5" type="primary">brxC</name>
    <name evidence="5" type="ORF">J5V48_08675</name>
</gene>
<sequence>MTTAIQDLFKKDINRSINGVIKADDNDELNLKNEIEEYVVTNDIAKNLSEFIDAYNDYDGARGNGVWISGFFGSGKSHLLKMLAVILQDLKICGHSSMDLFLDRLTNVNDSLLKANLKKAVTQYQAENILFNIDQKASAINKTDTSALLGVFLRVFNEHCGYYGKEPYIAKFERILDQDCEFETFKQAYQEITGKNWEKDREKLFMVDVSVAKALAKIKGGSPDDYKGTLKGYKDSFSMSPGDFCSLVSDYVKKKGKNFRLNFFVDEIGQYIADNVQLMLNLQTISETLTTKCGSQAWIIVTAQEDMETVMGSESKQQSNDFSKIQDRFKLRIKLSSQDVAEVIQKRLLDKKTECKPELQNIYDKEKNNFKTLFNFVDQSRTYRNYKDDENFIDCYPFVPYQFDLFQDCIRALSDKNAFEGKHSSVGERSMLGVFQEVVKTLENQTTGTIASFDLMFEGIRNQIKSRNQGAILRAETSLPNAFAVKVLKALLLVKYVDGFKATIQNITILMQSAFDEDRNSLRQKVDEALDRLVRETYIEKHGTEYSFLTDDEKDIEESINNTSVDNFELNDKINELFFKKILKGTKIRDPETGGDHSYTTILDCTPYGKPAELGINLISPLSVRKSPSKWMSERANEKELVVVLPDDDKLYPELQKFCRTQKFVRQNSSVGGKSPMTQSIILEKGAQNNNREQDLLVMLSELLERAKLFALGDDVTGATGSDAKGRIEKGFLKLVSKAYYKRNIVSDLTIFDEGQISSIISTSPITAISVAETEIKSFLEGCQRNGMSVSVNGIRNNFEKIPYGWVYPAVPCLLAHLYARKIISFSNGTNQELQGKELVDSLRNTRAQQGLLVKLQTQIPESRIIELKKFIKEYFGIPCEKNDGKDVAKVAVEQFKDRGSKLLEIQNEFANRQWPECEAVEKAIKNVLHVANCHQDLDVYDRLNDKSSGTKMEDLLLDDWDNYLESLVSFMNNSNRKKNYSDSFNLISRQTINFHEISTSRPDLTGFTEVASKFDEIKELCLKENFFNTAISRRIDDAKEKYDEVFKSAISSFKDSVSNKLNKIVDDAFSQDRYQKLSVDSQQKISSFVEKEKERLNNTSDFGLIQNIEINLDKTFSSSLYGEIIRLYDSENTVVTPVEPGNGDNKQEGQQTITSIPPKVIHTVKNIKDLVVNTDKSLVETEDDVDRYLAQLKSSMLEAIKSGQHILVK</sequence>
<feature type="domain" description="Probable ATP-binding protein BrxC 4th six-stranded beta-sheet" evidence="4">
    <location>
        <begin position="563"/>
        <end position="735"/>
    </location>
</feature>
<dbReference type="SUPFAM" id="SSF52540">
    <property type="entry name" value="P-loop containing nucleoside triphosphate hydrolases"/>
    <property type="match status" value="2"/>
</dbReference>
<evidence type="ECO:0000259" key="3">
    <source>
        <dbReference type="Pfam" id="PF25792"/>
    </source>
</evidence>
<dbReference type="Pfam" id="PF25796">
    <property type="entry name" value="BREX_BrxC_4th"/>
    <property type="match status" value="1"/>
</dbReference>
<name>A0ABS7DIN5_9GAMM</name>
<evidence type="ECO:0000259" key="4">
    <source>
        <dbReference type="Pfam" id="PF25796"/>
    </source>
</evidence>
<proteinExistence type="predicted"/>
<dbReference type="InterPro" id="IPR058038">
    <property type="entry name" value="BREX_BrxC_wHTH"/>
</dbReference>
<dbReference type="InterPro" id="IPR045725">
    <property type="entry name" value="DUF6079_N"/>
</dbReference>
<dbReference type="Pfam" id="PF25792">
    <property type="entry name" value="BREX_BrxC_helical"/>
    <property type="match status" value="1"/>
</dbReference>
<dbReference type="InterPro" id="IPR027417">
    <property type="entry name" value="P-loop_NTPase"/>
</dbReference>
<dbReference type="Proteomes" id="UP000731465">
    <property type="component" value="Unassembled WGS sequence"/>
</dbReference>
<dbReference type="RefSeq" id="WP_219938189.1">
    <property type="nucleotide sequence ID" value="NZ_JAGFNY010000039.1"/>
</dbReference>
<evidence type="ECO:0000313" key="6">
    <source>
        <dbReference type="Proteomes" id="UP000731465"/>
    </source>
</evidence>
<accession>A0ABS7DIN5</accession>
<feature type="domain" description="DUF6079" evidence="1">
    <location>
        <begin position="25"/>
        <end position="91"/>
    </location>
</feature>
<dbReference type="InterPro" id="IPR047679">
    <property type="entry name" value="BREX_BrxC"/>
</dbReference>
<dbReference type="Pfam" id="PF19557">
    <property type="entry name" value="DUF6079_1st"/>
    <property type="match status" value="1"/>
</dbReference>
<evidence type="ECO:0000259" key="1">
    <source>
        <dbReference type="Pfam" id="PF19557"/>
    </source>
</evidence>
<dbReference type="EMBL" id="JAGFNY010000039">
    <property type="protein sequence ID" value="MBW7570966.1"/>
    <property type="molecule type" value="Genomic_DNA"/>
</dbReference>
<keyword evidence="6" id="KW-1185">Reference proteome</keyword>
<organism evidence="5 6">
    <name type="scientific">Succinivibrio faecicola</name>
    <dbReference type="NCBI Taxonomy" id="2820300"/>
    <lineage>
        <taxon>Bacteria</taxon>
        <taxon>Pseudomonadati</taxon>
        <taxon>Pseudomonadota</taxon>
        <taxon>Gammaproteobacteria</taxon>
        <taxon>Aeromonadales</taxon>
        <taxon>Succinivibrionaceae</taxon>
        <taxon>Succinivibrio</taxon>
    </lineage>
</organism>
<dbReference type="Pfam" id="PF25791">
    <property type="entry name" value="WHD_BREX_BrxC"/>
    <property type="match status" value="1"/>
</dbReference>